<proteinExistence type="predicted"/>
<organism evidence="9 10">
    <name type="scientific">Parabacteroides absconsus</name>
    <dbReference type="NCBI Taxonomy" id="2951805"/>
    <lineage>
        <taxon>Bacteria</taxon>
        <taxon>Pseudomonadati</taxon>
        <taxon>Bacteroidota</taxon>
        <taxon>Bacteroidia</taxon>
        <taxon>Bacteroidales</taxon>
        <taxon>Tannerellaceae</taxon>
        <taxon>Parabacteroides</taxon>
    </lineage>
</organism>
<dbReference type="RefSeq" id="WP_251968615.1">
    <property type="nucleotide sequence ID" value="NZ_CP146284.1"/>
</dbReference>
<keyword evidence="10" id="KW-1185">Reference proteome</keyword>
<dbReference type="Gene3D" id="2.40.170.20">
    <property type="entry name" value="TonB-dependent receptor, beta-barrel domain"/>
    <property type="match status" value="1"/>
</dbReference>
<dbReference type="Gene3D" id="2.170.130.10">
    <property type="entry name" value="TonB-dependent receptor, plug domain"/>
    <property type="match status" value="1"/>
</dbReference>
<evidence type="ECO:0000256" key="5">
    <source>
        <dbReference type="ARBA" id="ARBA00022729"/>
    </source>
</evidence>
<dbReference type="PANTHER" id="PTHR30069">
    <property type="entry name" value="TONB-DEPENDENT OUTER MEMBRANE RECEPTOR"/>
    <property type="match status" value="1"/>
</dbReference>
<keyword evidence="5" id="KW-0732">Signal</keyword>
<keyword evidence="3" id="KW-1134">Transmembrane beta strand</keyword>
<gene>
    <name evidence="9" type="ORF">NEE14_008955</name>
</gene>
<keyword evidence="2" id="KW-0813">Transport</keyword>
<name>A0ABZ2IGJ3_9BACT</name>
<dbReference type="PANTHER" id="PTHR30069:SF29">
    <property type="entry name" value="HEMOGLOBIN AND HEMOGLOBIN-HAPTOGLOBIN-BINDING PROTEIN 1-RELATED"/>
    <property type="match status" value="1"/>
</dbReference>
<dbReference type="Pfam" id="PF07715">
    <property type="entry name" value="Plug"/>
    <property type="match status" value="1"/>
</dbReference>
<reference evidence="9 10" key="1">
    <citation type="submission" date="2024-02" db="EMBL/GenBank/DDBJ databases">
        <title>Whole genome sequencing of Parabacteroides sp. AD58.</title>
        <authorList>
            <person name="Chaplin A.V."/>
            <person name="Pikina A.P."/>
            <person name="Sokolova S.R."/>
            <person name="Korostin D.O."/>
            <person name="Efimov B.A."/>
        </authorList>
    </citation>
    <scope>NUCLEOTIDE SEQUENCE [LARGE SCALE GENOMIC DNA]</scope>
    <source>
        <strain evidence="9 10">AD58</strain>
    </source>
</reference>
<dbReference type="SUPFAM" id="SSF56935">
    <property type="entry name" value="Porins"/>
    <property type="match status" value="1"/>
</dbReference>
<dbReference type="EMBL" id="CP146284">
    <property type="protein sequence ID" value="WWV65167.1"/>
    <property type="molecule type" value="Genomic_DNA"/>
</dbReference>
<protein>
    <submittedName>
        <fullName evidence="9">TonB-dependent receptor plug domain-containing protein</fullName>
    </submittedName>
</protein>
<evidence type="ECO:0000256" key="6">
    <source>
        <dbReference type="ARBA" id="ARBA00023136"/>
    </source>
</evidence>
<dbReference type="InterPro" id="IPR039426">
    <property type="entry name" value="TonB-dep_rcpt-like"/>
</dbReference>
<keyword evidence="4" id="KW-0812">Transmembrane</keyword>
<evidence type="ECO:0000256" key="7">
    <source>
        <dbReference type="ARBA" id="ARBA00023237"/>
    </source>
</evidence>
<keyword evidence="9" id="KW-0675">Receptor</keyword>
<dbReference type="Proteomes" id="UP001320603">
    <property type="component" value="Chromosome"/>
</dbReference>
<feature type="domain" description="TonB-dependent receptor plug" evidence="8">
    <location>
        <begin position="156"/>
        <end position="231"/>
    </location>
</feature>
<evidence type="ECO:0000256" key="3">
    <source>
        <dbReference type="ARBA" id="ARBA00022452"/>
    </source>
</evidence>
<evidence type="ECO:0000256" key="2">
    <source>
        <dbReference type="ARBA" id="ARBA00022448"/>
    </source>
</evidence>
<evidence type="ECO:0000313" key="9">
    <source>
        <dbReference type="EMBL" id="WWV65167.1"/>
    </source>
</evidence>
<evidence type="ECO:0000256" key="1">
    <source>
        <dbReference type="ARBA" id="ARBA00004571"/>
    </source>
</evidence>
<keyword evidence="6" id="KW-0472">Membrane</keyword>
<accession>A0ABZ2IGJ3</accession>
<evidence type="ECO:0000256" key="4">
    <source>
        <dbReference type="ARBA" id="ARBA00022692"/>
    </source>
</evidence>
<dbReference type="InterPro" id="IPR036942">
    <property type="entry name" value="Beta-barrel_TonB_sf"/>
</dbReference>
<dbReference type="InterPro" id="IPR037066">
    <property type="entry name" value="Plug_dom_sf"/>
</dbReference>
<dbReference type="InterPro" id="IPR012910">
    <property type="entry name" value="Plug_dom"/>
</dbReference>
<evidence type="ECO:0000313" key="10">
    <source>
        <dbReference type="Proteomes" id="UP001320603"/>
    </source>
</evidence>
<comment type="subcellular location">
    <subcellularLocation>
        <location evidence="1">Cell outer membrane</location>
        <topology evidence="1">Multi-pass membrane protein</topology>
    </subcellularLocation>
</comment>
<keyword evidence="7" id="KW-0998">Cell outer membrane</keyword>
<sequence length="789" mass="91455">MLRIRTLIILWLVSLCWNRGIATEPVITFSVRNMPIEQVLLLLEKQTSLQVSFESSLLGQMRPVTLSVKKQTLSVCLYELFQGYDIEWQVTDSYLVLKRRRFVDYSPKDSIKMVSLQEFVVEADSLKRSLALTDEPGKELLSGNQIRRLPVFMGQPDLIKSLQHLPGVATGTEGISGMYVRGGNNDENLFLIDGMPVYQINHLGGLFSAFNSDVIDKLDFYKGFFPARYEGRLSSVTDIQTKSGNMQSWHGGFNIGLIQGLLNLEGPLVKDKLSVHVSVRRTWADLLAIPTLAIISKINKETHTGRYSFHDINARMDYRHSDRSLWSLSVFSGDDVFSLTNKVNNNYANVKESNHYKVRWGNLAASLNWRYRLSDHFHTLLTASYTRYRSKLRYSDETFSYGDDERERNSVVSSMVSGIDDGRITARFEYTPSSIHRFQGGVSTRLQAFRPEYEELNQVEESGPIQMRQKNVQRMLGNETVLFVEDRFTLSEALRIDAGISLSSFYLDRTWYWSLQPRLSLRYLWNEQMSAKLAYSRMHQAVHLLPASYLELPTDIWLPSCSGVKPSVSDQVSAGVYFSPNRNYSFSMEGYFKYIQHLADFKPWVNRYPDGMEWQEKLTEGIGRAYGLEWMARKETGKLTGWIGYTLSWSERKFSAYNMGCYFPSRYDNRHKLNIVASYRFNEKVELNASWFYSSGNWMTIVPDSHQDWAYLYRNNYQLPPNHRLDLGLNIYRKRKNGRMGIWNISIYNAYCRKNPTIAWAERSKGTWVKVRQLSLFPIIPSFSYTYKF</sequence>
<evidence type="ECO:0000259" key="8">
    <source>
        <dbReference type="Pfam" id="PF07715"/>
    </source>
</evidence>